<dbReference type="Proteomes" id="UP000292082">
    <property type="component" value="Unassembled WGS sequence"/>
</dbReference>
<feature type="region of interest" description="Disordered" evidence="1">
    <location>
        <begin position="126"/>
        <end position="146"/>
    </location>
</feature>
<evidence type="ECO:0000313" key="2">
    <source>
        <dbReference type="EMBL" id="TBU52513.1"/>
    </source>
</evidence>
<evidence type="ECO:0000256" key="1">
    <source>
        <dbReference type="SAM" id="MobiDB-lite"/>
    </source>
</evidence>
<dbReference type="EMBL" id="ML145248">
    <property type="protein sequence ID" value="TBU52513.1"/>
    <property type="molecule type" value="Genomic_DNA"/>
</dbReference>
<organism evidence="2 3">
    <name type="scientific">Dichomitus squalens</name>
    <dbReference type="NCBI Taxonomy" id="114155"/>
    <lineage>
        <taxon>Eukaryota</taxon>
        <taxon>Fungi</taxon>
        <taxon>Dikarya</taxon>
        <taxon>Basidiomycota</taxon>
        <taxon>Agaricomycotina</taxon>
        <taxon>Agaricomycetes</taxon>
        <taxon>Polyporales</taxon>
        <taxon>Polyporaceae</taxon>
        <taxon>Dichomitus</taxon>
    </lineage>
</organism>
<name>A0A4V2K6K5_9APHY</name>
<reference evidence="2 3" key="1">
    <citation type="submission" date="2019-01" db="EMBL/GenBank/DDBJ databases">
        <title>Draft genome sequences of three monokaryotic isolates of the white-rot basidiomycete fungus Dichomitus squalens.</title>
        <authorList>
            <consortium name="DOE Joint Genome Institute"/>
            <person name="Lopez S.C."/>
            <person name="Andreopoulos B."/>
            <person name="Pangilinan J."/>
            <person name="Lipzen A."/>
            <person name="Riley R."/>
            <person name="Ahrendt S."/>
            <person name="Ng V."/>
            <person name="Barry K."/>
            <person name="Daum C."/>
            <person name="Grigoriev I.V."/>
            <person name="Hilden K.S."/>
            <person name="Makela M.R."/>
            <person name="de Vries R.P."/>
        </authorList>
    </citation>
    <scope>NUCLEOTIDE SEQUENCE [LARGE SCALE GENOMIC DNA]</scope>
    <source>
        <strain evidence="2 3">CBS 464.89</strain>
    </source>
</reference>
<protein>
    <submittedName>
        <fullName evidence="2">Uncharacterized protein</fullName>
    </submittedName>
</protein>
<accession>A0A4V2K6K5</accession>
<feature type="region of interest" description="Disordered" evidence="1">
    <location>
        <begin position="182"/>
        <end position="201"/>
    </location>
</feature>
<proteinExistence type="predicted"/>
<sequence>MASHSDCASQGVCDPAMLAHLALVQDPMTVLFDFDACKVHSGRFQGLTAQHNRTSIGADAPLPRGLDAPVPTSSPPFEVKAFLDFPPHAAVPPPSGTFDPLVLVRLQDELCLSQVNAGFPIITFPPDSQHRASSRSSTSSSNRHDAPLACHSGEDCEHTAISWSDLSLSDYLTSECTPAWQGRAGAQSDSSSVPGYVAPSSIRSSASTSACRPLKPRKSLCSSLPDKYQPIKLGPGAHPCIRCPMPNCGAELEDRDAAWRGHFKHKHHDDLCLMPGCRGNDPSKCIACCPLPAGGCMAPMTVESVGRHILNVHIKVAYGCPVCGKQSTWRESSCARHIRSCLKRLQAKETLGARG</sequence>
<dbReference type="AlphaFoldDB" id="A0A4V2K6K5"/>
<gene>
    <name evidence="2" type="ORF">BD310DRAFT_910058</name>
</gene>
<keyword evidence="3" id="KW-1185">Reference proteome</keyword>
<evidence type="ECO:0000313" key="3">
    <source>
        <dbReference type="Proteomes" id="UP000292082"/>
    </source>
</evidence>